<dbReference type="STRING" id="1802301.A2664_01895"/>
<dbReference type="AlphaFoldDB" id="A0A1G2M2T0"/>
<comment type="caution">
    <text evidence="1">The sequence shown here is derived from an EMBL/GenBank/DDBJ whole genome shotgun (WGS) entry which is preliminary data.</text>
</comment>
<evidence type="ECO:0000313" key="1">
    <source>
        <dbReference type="EMBL" id="OHA18200.1"/>
    </source>
</evidence>
<organism evidence="1 2">
    <name type="scientific">Candidatus Taylorbacteria bacterium RIFCSPHIGHO2_01_FULL_46_22b</name>
    <dbReference type="NCBI Taxonomy" id="1802301"/>
    <lineage>
        <taxon>Bacteria</taxon>
        <taxon>Candidatus Tayloriibacteriota</taxon>
    </lineage>
</organism>
<accession>A0A1G2M2T0</accession>
<reference evidence="1 2" key="1">
    <citation type="journal article" date="2016" name="Nat. Commun.">
        <title>Thousands of microbial genomes shed light on interconnected biogeochemical processes in an aquifer system.</title>
        <authorList>
            <person name="Anantharaman K."/>
            <person name="Brown C.T."/>
            <person name="Hug L.A."/>
            <person name="Sharon I."/>
            <person name="Castelle C.J."/>
            <person name="Probst A.J."/>
            <person name="Thomas B.C."/>
            <person name="Singh A."/>
            <person name="Wilkins M.J."/>
            <person name="Karaoz U."/>
            <person name="Brodie E.L."/>
            <person name="Williams K.H."/>
            <person name="Hubbard S.S."/>
            <person name="Banfield J.F."/>
        </authorList>
    </citation>
    <scope>NUCLEOTIDE SEQUENCE [LARGE SCALE GENOMIC DNA]</scope>
</reference>
<evidence type="ECO:0000313" key="2">
    <source>
        <dbReference type="Proteomes" id="UP000178873"/>
    </source>
</evidence>
<dbReference type="Proteomes" id="UP000178873">
    <property type="component" value="Unassembled WGS sequence"/>
</dbReference>
<gene>
    <name evidence="1" type="ORF">A2664_01895</name>
</gene>
<protein>
    <submittedName>
        <fullName evidence="1">Uncharacterized protein</fullName>
    </submittedName>
</protein>
<dbReference type="EMBL" id="MHRF01000007">
    <property type="protein sequence ID" value="OHA18200.1"/>
    <property type="molecule type" value="Genomic_DNA"/>
</dbReference>
<name>A0A1G2M2T0_9BACT</name>
<sequence length="91" mass="10458">MDDFIIHGCEQVLRFTQVEHWDDLSEERKVQLGFNMGVIALGLKLNKAESFQVLSDAREGKISMQAFRSHLKSLIDSHQVKVDEEKIAKPF</sequence>
<proteinExistence type="predicted"/>